<dbReference type="EMBL" id="GBXM01014023">
    <property type="protein sequence ID" value="JAH94554.1"/>
    <property type="molecule type" value="Transcribed_RNA"/>
</dbReference>
<dbReference type="AlphaFoldDB" id="A0A0E9WW05"/>
<name>A0A0E9WW05_ANGAN</name>
<accession>A0A0E9WW05</accession>
<reference evidence="1" key="2">
    <citation type="journal article" date="2015" name="Fish Shellfish Immunol.">
        <title>Early steps in the European eel (Anguilla anguilla)-Vibrio vulnificus interaction in the gills: Role of the RtxA13 toxin.</title>
        <authorList>
            <person name="Callol A."/>
            <person name="Pajuelo D."/>
            <person name="Ebbesson L."/>
            <person name="Teles M."/>
            <person name="MacKenzie S."/>
            <person name="Amaro C."/>
        </authorList>
    </citation>
    <scope>NUCLEOTIDE SEQUENCE</scope>
</reference>
<evidence type="ECO:0000313" key="1">
    <source>
        <dbReference type="EMBL" id="JAH94554.1"/>
    </source>
</evidence>
<proteinExistence type="predicted"/>
<reference evidence="1" key="1">
    <citation type="submission" date="2014-11" db="EMBL/GenBank/DDBJ databases">
        <authorList>
            <person name="Amaro Gonzalez C."/>
        </authorList>
    </citation>
    <scope>NUCLEOTIDE SEQUENCE</scope>
</reference>
<protein>
    <submittedName>
        <fullName evidence="1">Uncharacterized protein</fullName>
    </submittedName>
</protein>
<sequence>MHKSALGTFRIDINYTPHCGNCAEYIRCHKGMHTLIILCWCLAKTKHYKRRIKYQHTAVMLPSGQSLSGKHLTGWRPNVVTAHRLCLVNLYMLLSRCFYPKRHTVHEFIYFSVCVVPGDQTHNICIVSVLTALPSEP</sequence>
<organism evidence="1">
    <name type="scientific">Anguilla anguilla</name>
    <name type="common">European freshwater eel</name>
    <name type="synonym">Muraena anguilla</name>
    <dbReference type="NCBI Taxonomy" id="7936"/>
    <lineage>
        <taxon>Eukaryota</taxon>
        <taxon>Metazoa</taxon>
        <taxon>Chordata</taxon>
        <taxon>Craniata</taxon>
        <taxon>Vertebrata</taxon>
        <taxon>Euteleostomi</taxon>
        <taxon>Actinopterygii</taxon>
        <taxon>Neopterygii</taxon>
        <taxon>Teleostei</taxon>
        <taxon>Anguilliformes</taxon>
        <taxon>Anguillidae</taxon>
        <taxon>Anguilla</taxon>
    </lineage>
</organism>